<keyword evidence="2" id="KW-1185">Reference proteome</keyword>
<accession>A0ACA9QA37</accession>
<comment type="caution">
    <text evidence="1">The sequence shown here is derived from an EMBL/GenBank/DDBJ whole genome shotgun (WGS) entry which is preliminary data.</text>
</comment>
<protein>
    <submittedName>
        <fullName evidence="1">30044_t:CDS:1</fullName>
    </submittedName>
</protein>
<feature type="non-terminal residue" evidence="1">
    <location>
        <position position="1"/>
    </location>
</feature>
<dbReference type="Proteomes" id="UP000789920">
    <property type="component" value="Unassembled WGS sequence"/>
</dbReference>
<proteinExistence type="predicted"/>
<evidence type="ECO:0000313" key="1">
    <source>
        <dbReference type="EMBL" id="CAG8735536.1"/>
    </source>
</evidence>
<sequence length="81" mass="9249">EIKDLKNQTQILNKINKHSADRLITANKKNILLENQVQKGKESKNPLQTTKEAMVEATLKLKIKPDLCLVDSKEEIIEILL</sequence>
<gene>
    <name evidence="1" type="ORF">RPERSI_LOCUS12614</name>
</gene>
<name>A0ACA9QA37_9GLOM</name>
<dbReference type="EMBL" id="CAJVQC010027152">
    <property type="protein sequence ID" value="CAG8735536.1"/>
    <property type="molecule type" value="Genomic_DNA"/>
</dbReference>
<evidence type="ECO:0000313" key="2">
    <source>
        <dbReference type="Proteomes" id="UP000789920"/>
    </source>
</evidence>
<reference evidence="1" key="1">
    <citation type="submission" date="2021-06" db="EMBL/GenBank/DDBJ databases">
        <authorList>
            <person name="Kallberg Y."/>
            <person name="Tangrot J."/>
            <person name="Rosling A."/>
        </authorList>
    </citation>
    <scope>NUCLEOTIDE SEQUENCE</scope>
    <source>
        <strain evidence="1">MA461A</strain>
    </source>
</reference>
<organism evidence="1 2">
    <name type="scientific">Racocetra persica</name>
    <dbReference type="NCBI Taxonomy" id="160502"/>
    <lineage>
        <taxon>Eukaryota</taxon>
        <taxon>Fungi</taxon>
        <taxon>Fungi incertae sedis</taxon>
        <taxon>Mucoromycota</taxon>
        <taxon>Glomeromycotina</taxon>
        <taxon>Glomeromycetes</taxon>
        <taxon>Diversisporales</taxon>
        <taxon>Gigasporaceae</taxon>
        <taxon>Racocetra</taxon>
    </lineage>
</organism>